<proteinExistence type="predicted"/>
<dbReference type="GO" id="GO:0003677">
    <property type="term" value="F:DNA binding"/>
    <property type="evidence" value="ECO:0007669"/>
    <property type="project" value="InterPro"/>
</dbReference>
<protein>
    <submittedName>
        <fullName evidence="2">Unannotated protein</fullName>
    </submittedName>
</protein>
<dbReference type="InterPro" id="IPR001650">
    <property type="entry name" value="Helicase_C-like"/>
</dbReference>
<evidence type="ECO:0000313" key="2">
    <source>
        <dbReference type="EMBL" id="CAB4962683.1"/>
    </source>
</evidence>
<dbReference type="GO" id="GO:0005524">
    <property type="term" value="F:ATP binding"/>
    <property type="evidence" value="ECO:0007669"/>
    <property type="project" value="InterPro"/>
</dbReference>
<reference evidence="2" key="1">
    <citation type="submission" date="2020-05" db="EMBL/GenBank/DDBJ databases">
        <authorList>
            <person name="Chiriac C."/>
            <person name="Salcher M."/>
            <person name="Ghai R."/>
            <person name="Kavagutti S V."/>
        </authorList>
    </citation>
    <scope>NUCLEOTIDE SEQUENCE</scope>
</reference>
<dbReference type="EMBL" id="CAFBMK010000521">
    <property type="protein sequence ID" value="CAB4962683.1"/>
    <property type="molecule type" value="Genomic_DNA"/>
</dbReference>
<dbReference type="Pfam" id="PF04851">
    <property type="entry name" value="ResIII"/>
    <property type="match status" value="1"/>
</dbReference>
<evidence type="ECO:0000259" key="1">
    <source>
        <dbReference type="PROSITE" id="PS51194"/>
    </source>
</evidence>
<name>A0A6J7L719_9ZZZZ</name>
<accession>A0A6J7L719</accession>
<dbReference type="InterPro" id="IPR027417">
    <property type="entry name" value="P-loop_NTPase"/>
</dbReference>
<sequence length="944" mass="105491">MAIVAPTGAGKSTIITSIILKLKSPIKGGIIAAPQQAIESGFYEDVEYYAPESYLAYKNSVSTKFIGKSKKENLYKRLRESRSKEKDDDMINILLGVTQPSQPKWALTTHQQMTHWGDSLWPSDLSGFALFIDEAHHAGDGTELFKLCSEWIKRGGQVIYVTATPYRADGNLIYPENIPTFTWSMSEHASSGFAPNDFLTRLVLVDAIASTMSEYTGDTAPGDSVIAEGVIGKMFRAWIDDGCPKAVFILPANNSIELSNKLEELLKTKGARVVNVVGTDSAKKDSLISALDSERKVLKSSDSKVDAFIACKRFDEGTDWPLCSHVYNWGVPKSIGLILQRWGRACRQKTIRYSDYPEKFKNTACITFFTLKAAKDSSLENKHFELSWLLATFMSDWKTGSKFQNTIDFHFQNAINKITKASLDSAKDEAEYDAVQKSEEEAIQSVKDPDTTRIMAKAKIAAIQDILTVDGESPTIEAIVSYIKTMKIGDDALNSAMEKIMLEEITRQVPEAIDCLYNKINTTISKFPDKIIKADLLDIFRSVLLEYKDKTISISEDIVSFQTAFTGQDSREISRRLKELVEKPDLDIGSVKKIIQQYYDKYGKIPHQRLDGDIEFLPYKETWRALQLALLTCGRGLGKKSSIRKVCEDLGLVHGKKDLSLDGIKLAISEYTKDKNAAPTKGSGSTSMYFEDEETWQGINEALIGGWRGLDTSITLRSLCQDMGLIRDSGISRENAIDAITLYKQEIGECPTSRSGDATKYFGFKTNWSIVYQAFARGSVEGVEDGLGFIEFMVKNNLKDNKGEFNLEIVKNAILEFYDETKLCPVERSGDATKYFGFKITWKIVEKRLRGKLCGIKEETSLKSLCIELGLKAVKPQLSNDIIVMAIKKYYDENSCYPTQRSGDATKYFGFQETWASVSSALCSGIRGLKANQGIFSLRQNMES</sequence>
<gene>
    <name evidence="2" type="ORF">UFOPK3564_04175</name>
</gene>
<organism evidence="2">
    <name type="scientific">freshwater metagenome</name>
    <dbReference type="NCBI Taxonomy" id="449393"/>
    <lineage>
        <taxon>unclassified sequences</taxon>
        <taxon>metagenomes</taxon>
        <taxon>ecological metagenomes</taxon>
    </lineage>
</organism>
<dbReference type="GO" id="GO:0016787">
    <property type="term" value="F:hydrolase activity"/>
    <property type="evidence" value="ECO:0007669"/>
    <property type="project" value="InterPro"/>
</dbReference>
<feature type="domain" description="Helicase C-terminal" evidence="1">
    <location>
        <begin position="238"/>
        <end position="415"/>
    </location>
</feature>
<dbReference type="Gene3D" id="3.40.50.300">
    <property type="entry name" value="P-loop containing nucleotide triphosphate hydrolases"/>
    <property type="match status" value="2"/>
</dbReference>
<dbReference type="PROSITE" id="PS51194">
    <property type="entry name" value="HELICASE_CTER"/>
    <property type="match status" value="1"/>
</dbReference>
<dbReference type="SUPFAM" id="SSF52540">
    <property type="entry name" value="P-loop containing nucleoside triphosphate hydrolases"/>
    <property type="match status" value="1"/>
</dbReference>
<dbReference type="InterPro" id="IPR006935">
    <property type="entry name" value="Helicase/UvrB_N"/>
</dbReference>
<dbReference type="AlphaFoldDB" id="A0A6J7L719"/>